<dbReference type="Proteomes" id="UP000559256">
    <property type="component" value="Unassembled WGS sequence"/>
</dbReference>
<organism evidence="1 2">
    <name type="scientific">Tetrapyrgos nigripes</name>
    <dbReference type="NCBI Taxonomy" id="182062"/>
    <lineage>
        <taxon>Eukaryota</taxon>
        <taxon>Fungi</taxon>
        <taxon>Dikarya</taxon>
        <taxon>Basidiomycota</taxon>
        <taxon>Agaricomycotina</taxon>
        <taxon>Agaricomycetes</taxon>
        <taxon>Agaricomycetidae</taxon>
        <taxon>Agaricales</taxon>
        <taxon>Marasmiineae</taxon>
        <taxon>Marasmiaceae</taxon>
        <taxon>Tetrapyrgos</taxon>
    </lineage>
</organism>
<reference evidence="1 2" key="1">
    <citation type="journal article" date="2020" name="ISME J.">
        <title>Uncovering the hidden diversity of litter-decomposition mechanisms in mushroom-forming fungi.</title>
        <authorList>
            <person name="Floudas D."/>
            <person name="Bentzer J."/>
            <person name="Ahren D."/>
            <person name="Johansson T."/>
            <person name="Persson P."/>
            <person name="Tunlid A."/>
        </authorList>
    </citation>
    <scope>NUCLEOTIDE SEQUENCE [LARGE SCALE GENOMIC DNA]</scope>
    <source>
        <strain evidence="1 2">CBS 291.85</strain>
    </source>
</reference>
<dbReference type="AlphaFoldDB" id="A0A8H5LY51"/>
<evidence type="ECO:0000313" key="2">
    <source>
        <dbReference type="Proteomes" id="UP000559256"/>
    </source>
</evidence>
<sequence length="544" mass="61263">MEVAMSALGWSLSPSASGSRQYERKLGLNELGFYYDSRFSGTADTLQNTLIETASSKLFGRERVQKAWVAIKQQFPLLGASLKEVSKDQVYFVVDEISLGSCNLGDVVYRSCSSEEEVREFVQVVVNGPRILSNDRLACLFIIQRTDKPAYFHTVVHVAHCITDGMSNISILSTLLSYLSKGVPANEPSLENQLGLSIASETLRSDLKGSLAKRRWHRAMGKVLLQIRNMKRTGGHTLPRTWTTKSMETPAQSALIADSFSVEQSQIVMANCRKYGMTFGNAYPVIAQVAMTRVLCRRYLNGQMDKEEWEFRKRQPMMSAGPLNLRPYLDERWYRDAGNAHVLLCIDFFTFVLPFMSLGPAANLVVGDALPAFDALLSHNRFLLRCNIIKKQSADLFKNPRFLDLGLAYLPGRIERTRTSAIRWLEGADHHEEEKLSPQEQVKLGPVLGHGGSSMGNIDLLLPRDYPAGSGESQLHIHYSATHLRCRPGELYLGAATSRQQLRLNIYWDLNVYDKALVEEWFFDVKDAVRHYLGRGTDIRDAKL</sequence>
<keyword evidence="2" id="KW-1185">Reference proteome</keyword>
<dbReference type="Gene3D" id="3.30.559.10">
    <property type="entry name" value="Chloramphenicol acetyltransferase-like domain"/>
    <property type="match status" value="1"/>
</dbReference>
<protein>
    <submittedName>
        <fullName evidence="1">Uncharacterized protein</fullName>
    </submittedName>
</protein>
<evidence type="ECO:0000313" key="1">
    <source>
        <dbReference type="EMBL" id="KAF5373659.1"/>
    </source>
</evidence>
<gene>
    <name evidence="1" type="ORF">D9758_000627</name>
</gene>
<dbReference type="OrthoDB" id="3264185at2759"/>
<proteinExistence type="predicted"/>
<dbReference type="SUPFAM" id="SSF52777">
    <property type="entry name" value="CoA-dependent acyltransferases"/>
    <property type="match status" value="1"/>
</dbReference>
<name>A0A8H5LY51_9AGAR</name>
<comment type="caution">
    <text evidence="1">The sequence shown here is derived from an EMBL/GenBank/DDBJ whole genome shotgun (WGS) entry which is preliminary data.</text>
</comment>
<dbReference type="EMBL" id="JAACJM010000003">
    <property type="protein sequence ID" value="KAF5373659.1"/>
    <property type="molecule type" value="Genomic_DNA"/>
</dbReference>
<dbReference type="InterPro" id="IPR023213">
    <property type="entry name" value="CAT-like_dom_sf"/>
</dbReference>
<accession>A0A8H5LY51</accession>